<dbReference type="Proteomes" id="UP000183413">
    <property type="component" value="Unassembled WGS sequence"/>
</dbReference>
<dbReference type="InParanoid" id="A0A1I5M7G8"/>
<dbReference type="AlphaFoldDB" id="A0A1I5M7G8"/>
<keyword evidence="2" id="KW-1185">Reference proteome</keyword>
<dbReference type="EMBL" id="FOVH01000011">
    <property type="protein sequence ID" value="SFP05524.1"/>
    <property type="molecule type" value="Genomic_DNA"/>
</dbReference>
<proteinExistence type="predicted"/>
<evidence type="ECO:0000313" key="1">
    <source>
        <dbReference type="EMBL" id="SFP05524.1"/>
    </source>
</evidence>
<dbReference type="SUPFAM" id="SSF53474">
    <property type="entry name" value="alpha/beta-Hydrolases"/>
    <property type="match status" value="1"/>
</dbReference>
<organism evidence="1 2">
    <name type="scientific">Actinomadura madurae</name>
    <dbReference type="NCBI Taxonomy" id="1993"/>
    <lineage>
        <taxon>Bacteria</taxon>
        <taxon>Bacillati</taxon>
        <taxon>Actinomycetota</taxon>
        <taxon>Actinomycetes</taxon>
        <taxon>Streptosporangiales</taxon>
        <taxon>Thermomonosporaceae</taxon>
        <taxon>Actinomadura</taxon>
    </lineage>
</organism>
<sequence length="385" mass="41901">MAVPAERELLAVPMSGTASANEVYSGVARLAGTLWCVRHRAVPGRRSGTAVVVLHPSSNFMGHYALAAIAESGHDAVGMSTRYIGNDTALLLENCAVDVGAVVRRLRDEGYERIVLFGNSGGGALAAMYQNQAERPTITASPCGGGPDLTRADLPPADLLVLAMAHPGRSQLLTETLDPAVHDERAPFDRDPDLDMFDDRHGPPYDAAWLARYRLEQRRRNDRITAWAEARLAELADRGVHDLPFAVHGVCADPRHLDLALDPNDRVPGTLWGDPWNANFQPATLGHFTTVRAWLSQWSRLRSNGHGPDLLATVRAPVLVVYGTADQSCFPSHARELHDAVAHDDKKLVPIAGGRHYLHGQPEQIGRLVTALDDWIDAHPRTSEA</sequence>
<reference evidence="1 2" key="1">
    <citation type="submission" date="2016-10" db="EMBL/GenBank/DDBJ databases">
        <authorList>
            <person name="de Groot N.N."/>
        </authorList>
    </citation>
    <scope>NUCLEOTIDE SEQUENCE [LARGE SCALE GENOMIC DNA]</scope>
    <source>
        <strain evidence="1 2">DSM 43067</strain>
    </source>
</reference>
<name>A0A1I5M7G8_9ACTN</name>
<dbReference type="InterPro" id="IPR029058">
    <property type="entry name" value="AB_hydrolase_fold"/>
</dbReference>
<evidence type="ECO:0000313" key="2">
    <source>
        <dbReference type="Proteomes" id="UP000183413"/>
    </source>
</evidence>
<dbReference type="STRING" id="1993.SAMN04489713_111191"/>
<accession>A0A1I5M7G8</accession>
<dbReference type="eggNOG" id="COG1073">
    <property type="taxonomic scope" value="Bacteria"/>
</dbReference>
<dbReference type="Gene3D" id="3.40.50.1820">
    <property type="entry name" value="alpha/beta hydrolase"/>
    <property type="match status" value="2"/>
</dbReference>
<gene>
    <name evidence="1" type="ORF">SAMN04489713_111191</name>
</gene>
<dbReference type="RefSeq" id="WP_218163786.1">
    <property type="nucleotide sequence ID" value="NZ_FOVH01000011.1"/>
</dbReference>
<protein>
    <submittedName>
        <fullName evidence="1">Uncharacterized protein</fullName>
    </submittedName>
</protein>